<evidence type="ECO:0000259" key="1">
    <source>
        <dbReference type="Pfam" id="PF12867"/>
    </source>
</evidence>
<dbReference type="Pfam" id="PF12867">
    <property type="entry name" value="DinB_2"/>
    <property type="match status" value="1"/>
</dbReference>
<gene>
    <name evidence="2" type="ORF">CLV60_114131</name>
</gene>
<protein>
    <submittedName>
        <fullName evidence="2">DinB family protein</fullName>
    </submittedName>
</protein>
<reference evidence="2 3" key="1">
    <citation type="submission" date="2018-03" db="EMBL/GenBank/DDBJ databases">
        <title>Genomic Encyclopedia of Archaeal and Bacterial Type Strains, Phase II (KMG-II): from individual species to whole genera.</title>
        <authorList>
            <person name="Goeker M."/>
        </authorList>
    </citation>
    <scope>NUCLEOTIDE SEQUENCE [LARGE SCALE GENOMIC DNA]</scope>
    <source>
        <strain evidence="2 3">DSM 29057</strain>
    </source>
</reference>
<dbReference type="Gene3D" id="1.20.120.450">
    <property type="entry name" value="dinb family like domain"/>
    <property type="match status" value="1"/>
</dbReference>
<name>A0A2P8FRE8_9BACT</name>
<proteinExistence type="predicted"/>
<dbReference type="Proteomes" id="UP000241964">
    <property type="component" value="Unassembled WGS sequence"/>
</dbReference>
<dbReference type="InterPro" id="IPR034660">
    <property type="entry name" value="DinB/YfiT-like"/>
</dbReference>
<dbReference type="SUPFAM" id="SSF109854">
    <property type="entry name" value="DinB/YfiT-like putative metalloenzymes"/>
    <property type="match status" value="1"/>
</dbReference>
<evidence type="ECO:0000313" key="2">
    <source>
        <dbReference type="EMBL" id="PSL24304.1"/>
    </source>
</evidence>
<dbReference type="InterPro" id="IPR024775">
    <property type="entry name" value="DinB-like"/>
</dbReference>
<organism evidence="2 3">
    <name type="scientific">Dyadobacter jiangsuensis</name>
    <dbReference type="NCBI Taxonomy" id="1591085"/>
    <lineage>
        <taxon>Bacteria</taxon>
        <taxon>Pseudomonadati</taxon>
        <taxon>Bacteroidota</taxon>
        <taxon>Cytophagia</taxon>
        <taxon>Cytophagales</taxon>
        <taxon>Spirosomataceae</taxon>
        <taxon>Dyadobacter</taxon>
    </lineage>
</organism>
<accession>A0A2P8FRE8</accession>
<dbReference type="EMBL" id="PYAS01000014">
    <property type="protein sequence ID" value="PSL24304.1"/>
    <property type="molecule type" value="Genomic_DNA"/>
</dbReference>
<dbReference type="OrthoDB" id="9793216at2"/>
<keyword evidence="3" id="KW-1185">Reference proteome</keyword>
<evidence type="ECO:0000313" key="3">
    <source>
        <dbReference type="Proteomes" id="UP000241964"/>
    </source>
</evidence>
<feature type="domain" description="DinB-like" evidence="1">
    <location>
        <begin position="19"/>
        <end position="145"/>
    </location>
</feature>
<dbReference type="AlphaFoldDB" id="A0A2P8FRE8"/>
<dbReference type="RefSeq" id="WP_106598281.1">
    <property type="nucleotide sequence ID" value="NZ_PYAS01000014.1"/>
</dbReference>
<sequence length="148" mass="17360">MDINAAIDRLTWLCHHIPTLIGAASEQELERKPSPEKWSKKEILGHLIDSAANNHQRFIRIQSEHEPVIFYNQNDWVGLSRYNDIATEQLISTWKHYNLHLAAIAKAIPSENLSRIGRGRDGQPHTLKWYFDDYVDHMEHHLRQIITY</sequence>
<comment type="caution">
    <text evidence="2">The sequence shown here is derived from an EMBL/GenBank/DDBJ whole genome shotgun (WGS) entry which is preliminary data.</text>
</comment>